<dbReference type="Pfam" id="PF00621">
    <property type="entry name" value="RhoGEF"/>
    <property type="match status" value="1"/>
</dbReference>
<dbReference type="PANTHER" id="PTHR12673">
    <property type="entry name" value="FACIOGENITAL DYSPLASIA PROTEIN"/>
    <property type="match status" value="1"/>
</dbReference>
<dbReference type="Gene3D" id="1.20.900.10">
    <property type="entry name" value="Dbl homology (DH) domain"/>
    <property type="match status" value="1"/>
</dbReference>
<dbReference type="PROSITE" id="PS50010">
    <property type="entry name" value="DH_2"/>
    <property type="match status" value="1"/>
</dbReference>
<dbReference type="InterPro" id="IPR000219">
    <property type="entry name" value="DH_dom"/>
</dbReference>
<dbReference type="InterPro" id="IPR035899">
    <property type="entry name" value="DBL_dom_sf"/>
</dbReference>
<dbReference type="PANTHER" id="PTHR12673:SF159">
    <property type="entry name" value="LD03170P"/>
    <property type="match status" value="1"/>
</dbReference>
<reference evidence="3" key="1">
    <citation type="submission" date="2022-10" db="EMBL/GenBank/DDBJ databases">
        <title>Determination and structural analysis of whole genome sequence of Sarocladium strictum F4-1.</title>
        <authorList>
            <person name="Hu L."/>
            <person name="Jiang Y."/>
        </authorList>
    </citation>
    <scope>NUCLEOTIDE SEQUENCE</scope>
    <source>
        <strain evidence="3">F4-1</strain>
    </source>
</reference>
<feature type="region of interest" description="Disordered" evidence="1">
    <location>
        <begin position="88"/>
        <end position="119"/>
    </location>
</feature>
<dbReference type="InterPro" id="IPR051092">
    <property type="entry name" value="FYVE_RhoGEF_PH"/>
</dbReference>
<feature type="compositionally biased region" description="Basic and acidic residues" evidence="1">
    <location>
        <begin position="97"/>
        <end position="108"/>
    </location>
</feature>
<accession>A0AA39G9L7</accession>
<feature type="region of interest" description="Disordered" evidence="1">
    <location>
        <begin position="196"/>
        <end position="218"/>
    </location>
</feature>
<sequence length="806" mass="89668">MALVESRTCSHHGSIHSTHSNLWSAPSGHVSLYTVCNSRPGSSSEAVERLSANPDGLDVNEIKFPGKVSGNLALGTGRCVDNVSKQSPVSIANAKNSDNDGKRSESKSAKPAPTQEKRSFNRWMKSLRRRAVHSSSAQSIVSGLALELESPGYPSQVEVVQASRHRKMSSDSSLAFITAVRSASVSLASMSAVARSKRTHPRSLARSRTDRSSRASFTAHRISEDSALQEQYTVPDIASVQRSAQRRRILEELINTEESYIGDLRFLMNVYITILASTPTLPAGLRTSINHNLTEIVQLHEEILGDLHRVVPDSEYTQPQVDMPALLPPTLVRRNSWASPGRHRRWKSLDAVPEQQTGVTWLQNVPGILSDPQTAAEVSKVFGKRINRFFIYEEYGAKYELMMKDVSAAHRSMPFWNEHQKGLEALASTVGSSRSIDAEAKKALTVGDLLVKPVQRICKYPLLFSELLKCTPVCDCPNSHMEIDDVLVRLREATSDVNRATNDKRMKSTLEKTWLLQDRLVFPNRKLDSASKNQIRSFGQMQMCGTLHVCWQTKESVEGQYLVCILYRDLLCLATAGKVDPVYTIVACISLAGVRIAEVDNGRGLQCHTAPHSWKLIFECDHQLYEIIMTACTPKEELEWRTRLNRMDIEECASSFGIVHSSLDLNIKSLGTIYGKQGTIARRISIHRATTIGPKSPMCQVILKNTSAIRESTNHANLRLGIHRSQSLLTTNVRMPVLAPARSERARLENLLTDVWSRDKLPFPGMTARVRSEHLVRSSASSVMRKLSVASITNSFNKRSRSLSQG</sequence>
<evidence type="ECO:0000313" key="3">
    <source>
        <dbReference type="EMBL" id="KAK0383235.1"/>
    </source>
</evidence>
<gene>
    <name evidence="3" type="ORF">NLU13_9148</name>
</gene>
<feature type="domain" description="DH" evidence="2">
    <location>
        <begin position="245"/>
        <end position="500"/>
    </location>
</feature>
<proteinExistence type="predicted"/>
<evidence type="ECO:0000256" key="1">
    <source>
        <dbReference type="SAM" id="MobiDB-lite"/>
    </source>
</evidence>
<dbReference type="SUPFAM" id="SSF50729">
    <property type="entry name" value="PH domain-like"/>
    <property type="match status" value="1"/>
</dbReference>
<protein>
    <recommendedName>
        <fullName evidence="2">DH domain-containing protein</fullName>
    </recommendedName>
</protein>
<keyword evidence="4" id="KW-1185">Reference proteome</keyword>
<dbReference type="EMBL" id="JAPDFR010000009">
    <property type="protein sequence ID" value="KAK0383235.1"/>
    <property type="molecule type" value="Genomic_DNA"/>
</dbReference>
<dbReference type="GO" id="GO:0005085">
    <property type="term" value="F:guanyl-nucleotide exchange factor activity"/>
    <property type="evidence" value="ECO:0007669"/>
    <property type="project" value="InterPro"/>
</dbReference>
<dbReference type="GO" id="GO:0005737">
    <property type="term" value="C:cytoplasm"/>
    <property type="evidence" value="ECO:0007669"/>
    <property type="project" value="TreeGrafter"/>
</dbReference>
<evidence type="ECO:0000313" key="4">
    <source>
        <dbReference type="Proteomes" id="UP001175261"/>
    </source>
</evidence>
<dbReference type="AlphaFoldDB" id="A0AA39G9L7"/>
<dbReference type="SUPFAM" id="SSF48065">
    <property type="entry name" value="DBL homology domain (DH-domain)"/>
    <property type="match status" value="1"/>
</dbReference>
<comment type="caution">
    <text evidence="3">The sequence shown here is derived from an EMBL/GenBank/DDBJ whole genome shotgun (WGS) entry which is preliminary data.</text>
</comment>
<evidence type="ECO:0000259" key="2">
    <source>
        <dbReference type="PROSITE" id="PS50010"/>
    </source>
</evidence>
<feature type="compositionally biased region" description="Basic residues" evidence="1">
    <location>
        <begin position="196"/>
        <end position="205"/>
    </location>
</feature>
<dbReference type="Proteomes" id="UP001175261">
    <property type="component" value="Unassembled WGS sequence"/>
</dbReference>
<feature type="region of interest" description="Disordered" evidence="1">
    <location>
        <begin position="1"/>
        <end position="21"/>
    </location>
</feature>
<dbReference type="SMART" id="SM00325">
    <property type="entry name" value="RhoGEF"/>
    <property type="match status" value="1"/>
</dbReference>
<name>A0AA39G9L7_SARSR</name>
<organism evidence="3 4">
    <name type="scientific">Sarocladium strictum</name>
    <name type="common">Black bundle disease fungus</name>
    <name type="synonym">Acremonium strictum</name>
    <dbReference type="NCBI Taxonomy" id="5046"/>
    <lineage>
        <taxon>Eukaryota</taxon>
        <taxon>Fungi</taxon>
        <taxon>Dikarya</taxon>
        <taxon>Ascomycota</taxon>
        <taxon>Pezizomycotina</taxon>
        <taxon>Sordariomycetes</taxon>
        <taxon>Hypocreomycetidae</taxon>
        <taxon>Hypocreales</taxon>
        <taxon>Sarocladiaceae</taxon>
        <taxon>Sarocladium</taxon>
    </lineage>
</organism>